<protein>
    <submittedName>
        <fullName evidence="1">Uncharacterized protein</fullName>
    </submittedName>
</protein>
<sequence>MTQSVSIEHDKHSNQIEKRKLDFLNKLSGAYNVLPYFAPIDCCDKLMRRFSTKSREIWVTMLKRWVDLLDDTLIELTITLENIKKWEDCRFLQNYSFKFIFPAVKIKDQPCYRRIQRFINQIPHKKQVKSFEILRPKRKVSRRNIGYFRNQLITKLAKISESLGYKYSGETVPLETGMIYLCYFGEIFHVEGNQDEMVCDNLYIVSVPNYLKSTICINSEFLINSKSIKVMSYNEKALGEGLSKETDKNYISVQEIIYSAIILTKASLKETISSFYPNLKSIYIDRRLADPHNENCEFLEPFGNPNAKIFIEKGYLHNGYQMKIASKKALIYNYLSFNCNSYKPIQDCELLVGSLIIYNNGICCICFKVLEFKNCSTCAQTDEEYSRTYKNSPMALLYQWCMIPISSITKIETNYTSFMVIENQKPMIPKFLEHRRRIPRIHYKNTWKPYSEEHNKLAQRLGKECEFTFRHDGRHECPPDIAIECIQNCLNAFLWKESNTSIDIPCFFKGLDVIGVFELTRICKFRRVNIVLGCYPPENRYKLETICKTIKDITRLQNMGNVYLQHFKDRKEFSNDSEALKKYRSQLNYVFEFLDLPMSIQIIKKY</sequence>
<gene>
    <name evidence="1" type="ORF">ECRASSUSDP1_LOCUS24727</name>
</gene>
<name>A0AAD1Y256_EUPCR</name>
<dbReference type="Proteomes" id="UP001295684">
    <property type="component" value="Unassembled WGS sequence"/>
</dbReference>
<evidence type="ECO:0000313" key="1">
    <source>
        <dbReference type="EMBL" id="CAI2383232.1"/>
    </source>
</evidence>
<comment type="caution">
    <text evidence="1">The sequence shown here is derived from an EMBL/GenBank/DDBJ whole genome shotgun (WGS) entry which is preliminary data.</text>
</comment>
<organism evidence="1 2">
    <name type="scientific">Euplotes crassus</name>
    <dbReference type="NCBI Taxonomy" id="5936"/>
    <lineage>
        <taxon>Eukaryota</taxon>
        <taxon>Sar</taxon>
        <taxon>Alveolata</taxon>
        <taxon>Ciliophora</taxon>
        <taxon>Intramacronucleata</taxon>
        <taxon>Spirotrichea</taxon>
        <taxon>Hypotrichia</taxon>
        <taxon>Euplotida</taxon>
        <taxon>Euplotidae</taxon>
        <taxon>Moneuplotes</taxon>
    </lineage>
</organism>
<dbReference type="AlphaFoldDB" id="A0AAD1Y256"/>
<evidence type="ECO:0000313" key="2">
    <source>
        <dbReference type="Proteomes" id="UP001295684"/>
    </source>
</evidence>
<dbReference type="EMBL" id="CAMPGE010025479">
    <property type="protein sequence ID" value="CAI2383232.1"/>
    <property type="molecule type" value="Genomic_DNA"/>
</dbReference>
<proteinExistence type="predicted"/>
<reference evidence="1" key="1">
    <citation type="submission" date="2023-07" db="EMBL/GenBank/DDBJ databases">
        <authorList>
            <consortium name="AG Swart"/>
            <person name="Singh M."/>
            <person name="Singh A."/>
            <person name="Seah K."/>
            <person name="Emmerich C."/>
        </authorList>
    </citation>
    <scope>NUCLEOTIDE SEQUENCE</scope>
    <source>
        <strain evidence="1">DP1</strain>
    </source>
</reference>
<keyword evidence="2" id="KW-1185">Reference proteome</keyword>
<accession>A0AAD1Y256</accession>